<evidence type="ECO:0000313" key="3">
    <source>
        <dbReference type="EMBL" id="EHO68926.1"/>
    </source>
</evidence>
<feature type="compositionally biased region" description="Polar residues" evidence="1">
    <location>
        <begin position="506"/>
        <end position="520"/>
    </location>
</feature>
<dbReference type="Proteomes" id="UP000003167">
    <property type="component" value="Unassembled WGS sequence"/>
</dbReference>
<comment type="caution">
    <text evidence="3">The sequence shown here is derived from an EMBL/GenBank/DDBJ whole genome shotgun (WGS) entry which is preliminary data.</text>
</comment>
<keyword evidence="4" id="KW-1185">Reference proteome</keyword>
<proteinExistence type="predicted"/>
<reference evidence="3 4" key="1">
    <citation type="submission" date="2011-12" db="EMBL/GenBank/DDBJ databases">
        <title>The Genome Sequence of Prevotella maculosa OT 289.</title>
        <authorList>
            <consortium name="The Broad Institute Genome Sequencing Platform"/>
            <person name="Earl A."/>
            <person name="Ward D."/>
            <person name="Feldgarden M."/>
            <person name="Gevers D."/>
            <person name="Izard J."/>
            <person name="Blanton J.M."/>
            <person name="Mathney J."/>
            <person name="Tanner A.C."/>
            <person name="Dewhirst F.E."/>
            <person name="Young S.K."/>
            <person name="Zeng Q."/>
            <person name="Gargeya S."/>
            <person name="Fitzgerald M."/>
            <person name="Haas B."/>
            <person name="Abouelleil A."/>
            <person name="Alvarado L."/>
            <person name="Arachchi H.M."/>
            <person name="Berlin A."/>
            <person name="Chapman S.B."/>
            <person name="Gearin G."/>
            <person name="Goldberg J."/>
            <person name="Griggs A."/>
            <person name="Gujja S."/>
            <person name="Hansen M."/>
            <person name="Heiman D."/>
            <person name="Howarth C."/>
            <person name="Larimer J."/>
            <person name="Lui A."/>
            <person name="MacDonald P.J.P."/>
            <person name="McCowen C."/>
            <person name="Montmayeur A."/>
            <person name="Murphy C."/>
            <person name="Neiman D."/>
            <person name="Pearson M."/>
            <person name="Priest M."/>
            <person name="Roberts A."/>
            <person name="Saif S."/>
            <person name="Shea T."/>
            <person name="Sisk P."/>
            <person name="Stolte C."/>
            <person name="Sykes S."/>
            <person name="Wortman J."/>
            <person name="Nusbaum C."/>
            <person name="Birren B."/>
        </authorList>
    </citation>
    <scope>NUCLEOTIDE SEQUENCE [LARGE SCALE GENOMIC DNA]</scope>
    <source>
        <strain evidence="3 4">OT 289</strain>
    </source>
</reference>
<feature type="compositionally biased region" description="Polar residues" evidence="1">
    <location>
        <begin position="368"/>
        <end position="377"/>
    </location>
</feature>
<keyword evidence="2" id="KW-0732">Signal</keyword>
<feature type="compositionally biased region" description="Low complexity" evidence="1">
    <location>
        <begin position="521"/>
        <end position="532"/>
    </location>
</feature>
<feature type="compositionally biased region" description="Basic and acidic residues" evidence="1">
    <location>
        <begin position="494"/>
        <end position="504"/>
    </location>
</feature>
<evidence type="ECO:0000256" key="2">
    <source>
        <dbReference type="SAM" id="SignalP"/>
    </source>
</evidence>
<dbReference type="RefSeq" id="WP_008565793.1">
    <property type="nucleotide sequence ID" value="NZ_JH594505.1"/>
</dbReference>
<sequence>MNHSKVCRWVVCLLMQLFFVASAQAQLLYYNKVDTLKFGQRFNFRTNTVDWLALTPNVGVEFTLGNRNWSKWTVGVQGRFNWKEQSKEPRFYIYDLYDGRIQLRKYWHGKNPTSVFYWGVYAGANSFDIKLGKTGYKGTSAFGGLSFGYVKQLYGYTNGSSLDLDLGVNAGVVFAKYKEYTRELRGNRFEYVTTKPEKGYKPTFSPLIYAAATDAVRVSLVYHFGPIVANKYKKRVEVDNDYRVMLATLKLQRDSTAAAQKVARKIRKDSLEKLDYEKRFEQQHRELERKFMQDSLKNVRAIAYKERQAQIAANKRTTDSLRLANKMFADSLKQANKHMVDSLRAMRKRGASAIVPVDTTTIGADTTVVSDTATSEQPVDTTMTTPTDTTTTVPAGNEAPVEKNGDDNQPSEPTETPDNAPGKPTTEGDKKTETEQPAEENGKNNPTEAPAGDNPPTTSETPSAPSTPENENKEKEKPAESPATPTESTPTTTEGEKKDEKPVEETPSTTPAEQPATESVPTTGTGENGTPTDSKPTETPAEQTDSVPTTQAELAFAQVRTVARDNGTDTVFKGAFLTYDRLTAWMKEQNTQQ</sequence>
<protein>
    <recommendedName>
        <fullName evidence="5">DUF3575 domain-containing protein</fullName>
    </recommendedName>
</protein>
<feature type="compositionally biased region" description="Basic and acidic residues" evidence="1">
    <location>
        <begin position="470"/>
        <end position="479"/>
    </location>
</feature>
<feature type="signal peptide" evidence="2">
    <location>
        <begin position="1"/>
        <end position="25"/>
    </location>
</feature>
<evidence type="ECO:0008006" key="5">
    <source>
        <dbReference type="Google" id="ProtNLM"/>
    </source>
</evidence>
<accession>H1HNP7</accession>
<feature type="compositionally biased region" description="Low complexity" evidence="1">
    <location>
        <begin position="480"/>
        <end position="493"/>
    </location>
</feature>
<dbReference type="AlphaFoldDB" id="H1HNP7"/>
<feature type="compositionally biased region" description="Low complexity" evidence="1">
    <location>
        <begin position="378"/>
        <end position="394"/>
    </location>
</feature>
<feature type="compositionally biased region" description="Low complexity" evidence="1">
    <location>
        <begin position="454"/>
        <end position="469"/>
    </location>
</feature>
<dbReference type="EMBL" id="AGEK01000030">
    <property type="protein sequence ID" value="EHO68926.1"/>
    <property type="molecule type" value="Genomic_DNA"/>
</dbReference>
<dbReference type="InterPro" id="IPR021958">
    <property type="entry name" value="DUF3575"/>
</dbReference>
<dbReference type="HOGENOM" id="CLU_032555_1_1_10"/>
<dbReference type="PATRIC" id="fig|999422.3.peg.1884"/>
<organism evidence="3 4">
    <name type="scientific">Segatella maculosa OT 289</name>
    <dbReference type="NCBI Taxonomy" id="999422"/>
    <lineage>
        <taxon>Bacteria</taxon>
        <taxon>Pseudomonadati</taxon>
        <taxon>Bacteroidota</taxon>
        <taxon>Bacteroidia</taxon>
        <taxon>Bacteroidales</taxon>
        <taxon>Prevotellaceae</taxon>
        <taxon>Segatella</taxon>
    </lineage>
</organism>
<gene>
    <name evidence="3" type="ORF">HMPREF9944_01791</name>
</gene>
<feature type="chain" id="PRO_5003550572" description="DUF3575 domain-containing protein" evidence="2">
    <location>
        <begin position="26"/>
        <end position="593"/>
    </location>
</feature>
<name>H1HNP7_9BACT</name>
<feature type="compositionally biased region" description="Polar residues" evidence="1">
    <location>
        <begin position="540"/>
        <end position="552"/>
    </location>
</feature>
<evidence type="ECO:0000256" key="1">
    <source>
        <dbReference type="SAM" id="MobiDB-lite"/>
    </source>
</evidence>
<feature type="region of interest" description="Disordered" evidence="1">
    <location>
        <begin position="368"/>
        <end position="552"/>
    </location>
</feature>
<dbReference type="STRING" id="999422.HMPREF9944_01791"/>
<evidence type="ECO:0000313" key="4">
    <source>
        <dbReference type="Proteomes" id="UP000003167"/>
    </source>
</evidence>
<feature type="compositionally biased region" description="Polar residues" evidence="1">
    <location>
        <begin position="407"/>
        <end position="417"/>
    </location>
</feature>
<dbReference type="Pfam" id="PF12099">
    <property type="entry name" value="DUF3575"/>
    <property type="match status" value="1"/>
</dbReference>